<dbReference type="InterPro" id="IPR049712">
    <property type="entry name" value="Poly_export"/>
</dbReference>
<dbReference type="PANTHER" id="PTHR33619">
    <property type="entry name" value="POLYSACCHARIDE EXPORT PROTEIN GFCE-RELATED"/>
    <property type="match status" value="1"/>
</dbReference>
<dbReference type="InterPro" id="IPR003715">
    <property type="entry name" value="Poly_export_N"/>
</dbReference>
<dbReference type="Pfam" id="PF02563">
    <property type="entry name" value="Poly_export"/>
    <property type="match status" value="1"/>
</dbReference>
<dbReference type="Proteomes" id="UP001160625">
    <property type="component" value="Unassembled WGS sequence"/>
</dbReference>
<keyword evidence="5" id="KW-1185">Reference proteome</keyword>
<evidence type="ECO:0000256" key="1">
    <source>
        <dbReference type="ARBA" id="ARBA00022729"/>
    </source>
</evidence>
<evidence type="ECO:0000259" key="3">
    <source>
        <dbReference type="Pfam" id="PF10531"/>
    </source>
</evidence>
<dbReference type="Gene3D" id="3.10.560.10">
    <property type="entry name" value="Outer membrane lipoprotein wza domain like"/>
    <property type="match status" value="1"/>
</dbReference>
<protein>
    <submittedName>
        <fullName evidence="4">Polysaccharide biosynthesis/export family protein</fullName>
    </submittedName>
</protein>
<gene>
    <name evidence="4" type="ORF">QGN17_00915</name>
</gene>
<sequence>MQSGFRPFEKTRAGKSVSGRRAGGFSALILLSLCGLAGCATRSTLPSGSAAYNTFPPPNTEHSTDNYKIGPLDTIAVTVFQEPDLTSAAIQVDAAGNVLLPLIGQVSAEDKTSTELAAEISSKLSTRYLTNPQVSVIVTDSVSQHVTVNGSVTEPGVYAIKGRTTLLDALAMAKGTSRVAALDQVAVFRMVNGQRIGGLFDVSKINRGLAPDPEIKGSDTIVVGLSNVKAAWRDVLTAAPLLTAFSYAATR</sequence>
<name>A0ABT6MXN1_9SPHN</name>
<organism evidence="4 5">
    <name type="scientific">Sphingomonas oryzagri</name>
    <dbReference type="NCBI Taxonomy" id="3042314"/>
    <lineage>
        <taxon>Bacteria</taxon>
        <taxon>Pseudomonadati</taxon>
        <taxon>Pseudomonadota</taxon>
        <taxon>Alphaproteobacteria</taxon>
        <taxon>Sphingomonadales</taxon>
        <taxon>Sphingomonadaceae</taxon>
        <taxon>Sphingomonas</taxon>
    </lineage>
</organism>
<dbReference type="Gene3D" id="3.30.1950.10">
    <property type="entry name" value="wza like domain"/>
    <property type="match status" value="1"/>
</dbReference>
<comment type="caution">
    <text evidence="4">The sequence shown here is derived from an EMBL/GenBank/DDBJ whole genome shotgun (WGS) entry which is preliminary data.</text>
</comment>
<reference evidence="4" key="1">
    <citation type="submission" date="2023-04" db="EMBL/GenBank/DDBJ databases">
        <title>Sphingomonas sp. MAHUQ-71 isolated from rice field.</title>
        <authorList>
            <person name="Huq M.A."/>
        </authorList>
    </citation>
    <scope>NUCLEOTIDE SEQUENCE</scope>
    <source>
        <strain evidence="4">MAHUQ-71</strain>
    </source>
</reference>
<evidence type="ECO:0000313" key="4">
    <source>
        <dbReference type="EMBL" id="MDH7637278.1"/>
    </source>
</evidence>
<evidence type="ECO:0000313" key="5">
    <source>
        <dbReference type="Proteomes" id="UP001160625"/>
    </source>
</evidence>
<dbReference type="PANTHER" id="PTHR33619:SF3">
    <property type="entry name" value="POLYSACCHARIDE EXPORT PROTEIN GFCE-RELATED"/>
    <property type="match status" value="1"/>
</dbReference>
<accession>A0ABT6MXN1</accession>
<feature type="domain" description="Soluble ligand binding" evidence="3">
    <location>
        <begin position="146"/>
        <end position="195"/>
    </location>
</feature>
<dbReference type="InterPro" id="IPR019554">
    <property type="entry name" value="Soluble_ligand-bd"/>
</dbReference>
<dbReference type="Pfam" id="PF10531">
    <property type="entry name" value="SLBB"/>
    <property type="match status" value="1"/>
</dbReference>
<proteinExistence type="predicted"/>
<dbReference type="EMBL" id="JARYGZ010000001">
    <property type="protein sequence ID" value="MDH7637278.1"/>
    <property type="molecule type" value="Genomic_DNA"/>
</dbReference>
<keyword evidence="1" id="KW-0732">Signal</keyword>
<feature type="domain" description="Polysaccharide export protein N-terminal" evidence="2">
    <location>
        <begin position="63"/>
        <end position="139"/>
    </location>
</feature>
<evidence type="ECO:0000259" key="2">
    <source>
        <dbReference type="Pfam" id="PF02563"/>
    </source>
</evidence>
<dbReference type="RefSeq" id="WP_281042637.1">
    <property type="nucleotide sequence ID" value="NZ_JARYGZ010000001.1"/>
</dbReference>